<keyword evidence="4" id="KW-1185">Reference proteome</keyword>
<evidence type="ECO:0000256" key="1">
    <source>
        <dbReference type="SAM" id="SignalP"/>
    </source>
</evidence>
<evidence type="ECO:0008006" key="6">
    <source>
        <dbReference type="Google" id="ProtNLM"/>
    </source>
</evidence>
<evidence type="ECO:0000313" key="3">
    <source>
        <dbReference type="EMBL" id="OYP57375.1"/>
    </source>
</evidence>
<dbReference type="RefSeq" id="WP_006283400.1">
    <property type="nucleotide sequence ID" value="NZ_BPTR01000001.1"/>
</dbReference>
<evidence type="ECO:0000313" key="4">
    <source>
        <dbReference type="Proteomes" id="UP000216189"/>
    </source>
</evidence>
<evidence type="ECO:0000313" key="2">
    <source>
        <dbReference type="EMBL" id="GJG26652.1"/>
    </source>
</evidence>
<dbReference type="EMBL" id="NPJF01000002">
    <property type="protein sequence ID" value="OYP57375.1"/>
    <property type="molecule type" value="Genomic_DNA"/>
</dbReference>
<dbReference type="EMBL" id="BPTR01000001">
    <property type="protein sequence ID" value="GJG26652.1"/>
    <property type="molecule type" value="Genomic_DNA"/>
</dbReference>
<keyword evidence="1" id="KW-0732">Signal</keyword>
<sequence>MKKVILTLITILTVTATFAGNEEASVMNETKTFMVNFNTRKIGEALDLSTDQLECINDIAKTFDAEMMNAAVAPNEEKKELVAQAIHNNLTNMSYILTPDQYKQYEVILNTTLKNRGLKK</sequence>
<feature type="chain" id="PRO_5041302648" description="DUF4168 domain-containing protein" evidence="1">
    <location>
        <begin position="20"/>
        <end position="120"/>
    </location>
</feature>
<comment type="caution">
    <text evidence="2">The sequence shown here is derived from an EMBL/GenBank/DDBJ whole genome shotgun (WGS) entry which is preliminary data.</text>
</comment>
<protein>
    <recommendedName>
        <fullName evidence="6">DUF4168 domain-containing protein</fullName>
    </recommendedName>
</protein>
<reference evidence="2" key="2">
    <citation type="submission" date="2021-08" db="EMBL/GenBank/DDBJ databases">
        <title>Prevotella lacticifex sp. nov., isolated from rumen of cow.</title>
        <authorList>
            <person name="Shinkai T."/>
            <person name="Ikeyama N."/>
            <person name="Kumagai M."/>
            <person name="Ohmori H."/>
            <person name="Sakamoto M."/>
            <person name="Ohkuma M."/>
            <person name="Mitsumori M."/>
        </authorList>
    </citation>
    <scope>NUCLEOTIDE SEQUENCE</scope>
    <source>
        <strain evidence="2">DSM 11371</strain>
    </source>
</reference>
<dbReference type="AlphaFoldDB" id="A0AA37HUT1"/>
<dbReference type="GeneID" id="72480292"/>
<gene>
    <name evidence="3" type="ORF">CIK91_00465</name>
    <name evidence="2" type="ORF">PRRU23_03520</name>
</gene>
<dbReference type="Proteomes" id="UP000216189">
    <property type="component" value="Unassembled WGS sequence"/>
</dbReference>
<name>A0AA37HUT1_SEGBR</name>
<dbReference type="Proteomes" id="UP000887043">
    <property type="component" value="Unassembled WGS sequence"/>
</dbReference>
<proteinExistence type="predicted"/>
<reference evidence="3 4" key="1">
    <citation type="submission" date="2017-08" db="EMBL/GenBank/DDBJ databases">
        <title>Comparative genomics of non-oral Prevotella species.</title>
        <authorList>
            <person name="Accetto T."/>
            <person name="Nograsek B."/>
            <person name="Avgustin G."/>
        </authorList>
    </citation>
    <scope>NUCLEOTIDE SEQUENCE [LARGE SCALE GENOMIC DNA]</scope>
    <source>
        <strain evidence="3 4">TC1-1</strain>
    </source>
</reference>
<evidence type="ECO:0000313" key="5">
    <source>
        <dbReference type="Proteomes" id="UP000887043"/>
    </source>
</evidence>
<feature type="signal peptide" evidence="1">
    <location>
        <begin position="1"/>
        <end position="19"/>
    </location>
</feature>
<organism evidence="2 5">
    <name type="scientific">Segatella bryantii</name>
    <name type="common">Prevotella bryantii</name>
    <dbReference type="NCBI Taxonomy" id="77095"/>
    <lineage>
        <taxon>Bacteria</taxon>
        <taxon>Pseudomonadati</taxon>
        <taxon>Bacteroidota</taxon>
        <taxon>Bacteroidia</taxon>
        <taxon>Bacteroidales</taxon>
        <taxon>Prevotellaceae</taxon>
        <taxon>Segatella</taxon>
    </lineage>
</organism>
<accession>A0AA37HUT1</accession>